<feature type="coiled-coil region" evidence="17">
    <location>
        <begin position="84"/>
        <end position="118"/>
    </location>
</feature>
<evidence type="ECO:0000256" key="1">
    <source>
        <dbReference type="ARBA" id="ARBA00005513"/>
    </source>
</evidence>
<comment type="subunit">
    <text evidence="13">F-type ATPases have 2 components, F(1) - the catalytic core - and F(0) - the membrane proton channel. F(1) has five subunits: alpha(3), beta(3), gamma(1), delta(1), epsilon(1). F(0) has four main subunits: a(1), b(2) and c(10-14). The alpha and beta chains form an alternating ring which encloses part of the gamma chain. F(1) is attached to F(0) by a central stalk formed by the gamma and epsilon chains, while a peripheral stalk is formed by the delta and b chains.</text>
</comment>
<sequence>MALVEKIRYLLLCFSVNAVLLASETASGGAEGESEKVNIFSGYLSESIWTLVWFAVLVFMLGKFVWKPMLAGLKAREDHISGEINSAEEMKKEAGQKLEQYQGKLENAEKEGRKAAQKHINEAEKKGQEILTKAMSEADQIKARAREDARKAAESAKGSFVDEAGTIVCSLGSTIIGRVITPEDNKQLIDQAVDEFKKSYISGNS</sequence>
<evidence type="ECO:0000256" key="14">
    <source>
        <dbReference type="ARBA" id="ARBA00037847"/>
    </source>
</evidence>
<dbReference type="EMBL" id="CP019633">
    <property type="protein sequence ID" value="AQQ09087.1"/>
    <property type="molecule type" value="Genomic_DNA"/>
</dbReference>
<keyword evidence="9 15" id="KW-0472">Membrane</keyword>
<accession>A0A1Q2HNR3</accession>
<keyword evidence="8 15" id="KW-0406">Ion transport</keyword>
<comment type="function">
    <text evidence="11 15">F(1)F(0) ATP synthase produces ATP from ADP in the presence of a proton or sodium gradient. F-type ATPases consist of two structural domains, F(1) containing the extramembraneous catalytic core and F(0) containing the membrane proton channel, linked together by a central stalk and a peripheral stalk. During catalysis, ATP synthesis in the catalytic domain of F(1) is coupled via a rotary mechanism of the central stalk subunits to proton translocation.</text>
</comment>
<keyword evidence="10 15" id="KW-0066">ATP synthesis</keyword>
<protein>
    <recommendedName>
        <fullName evidence="15">ATP synthase subunit b</fullName>
    </recommendedName>
    <alternativeName>
        <fullName evidence="15">ATP synthase F(0) sector subunit b</fullName>
    </alternativeName>
    <alternativeName>
        <fullName evidence="15">ATPase subunit I</fullName>
    </alternativeName>
    <alternativeName>
        <fullName evidence="15">F-type ATPase subunit b</fullName>
        <shortName evidence="15">F-ATPase subunit b</shortName>
    </alternativeName>
</protein>
<feature type="transmembrane region" description="Helical" evidence="15">
    <location>
        <begin position="48"/>
        <end position="66"/>
    </location>
</feature>
<proteinExistence type="inferred from homology"/>
<evidence type="ECO:0000256" key="9">
    <source>
        <dbReference type="ARBA" id="ARBA00023136"/>
    </source>
</evidence>
<dbReference type="STRING" id="1940790.L21SP3_00885"/>
<keyword evidence="19" id="KW-1185">Reference proteome</keyword>
<keyword evidence="17" id="KW-0175">Coiled coil</keyword>
<dbReference type="PANTHER" id="PTHR33445">
    <property type="entry name" value="ATP SYNTHASE SUBUNIT B', CHLOROPLASTIC"/>
    <property type="match status" value="1"/>
</dbReference>
<dbReference type="NCBIfam" id="TIGR01144">
    <property type="entry name" value="ATP_synt_b"/>
    <property type="match status" value="1"/>
</dbReference>
<evidence type="ECO:0000256" key="6">
    <source>
        <dbReference type="ARBA" id="ARBA00022781"/>
    </source>
</evidence>
<keyword evidence="2 15" id="KW-0813">Transport</keyword>
<dbReference type="HAMAP" id="MF_01398">
    <property type="entry name" value="ATP_synth_b_bprime"/>
    <property type="match status" value="1"/>
</dbReference>
<comment type="function">
    <text evidence="12">Component of the F(0) channel, it forms part of the peripheral stalk, linking F(1) to F(0). The b'-subunit is a diverged and duplicated form of b found in plants and photosynthetic bacteria.</text>
</comment>
<dbReference type="GO" id="GO:0012505">
    <property type="term" value="C:endomembrane system"/>
    <property type="evidence" value="ECO:0007669"/>
    <property type="project" value="UniProtKB-SubCell"/>
</dbReference>
<evidence type="ECO:0000256" key="13">
    <source>
        <dbReference type="ARBA" id="ARBA00026054"/>
    </source>
</evidence>
<dbReference type="PANTHER" id="PTHR33445:SF1">
    <property type="entry name" value="ATP SYNTHASE SUBUNIT B"/>
    <property type="match status" value="1"/>
</dbReference>
<dbReference type="Pfam" id="PF00430">
    <property type="entry name" value="ATP-synt_B"/>
    <property type="match status" value="1"/>
</dbReference>
<dbReference type="OrthoDB" id="274361at2"/>
<dbReference type="AlphaFoldDB" id="A0A1Q2HNR3"/>
<dbReference type="KEGG" id="pbu:L21SP3_00885"/>
<organism evidence="18 19">
    <name type="scientific">Sedimentisphaera cyanobacteriorum</name>
    <dbReference type="NCBI Taxonomy" id="1940790"/>
    <lineage>
        <taxon>Bacteria</taxon>
        <taxon>Pseudomonadati</taxon>
        <taxon>Planctomycetota</taxon>
        <taxon>Phycisphaerae</taxon>
        <taxon>Sedimentisphaerales</taxon>
        <taxon>Sedimentisphaeraceae</taxon>
        <taxon>Sedimentisphaera</taxon>
    </lineage>
</organism>
<evidence type="ECO:0000313" key="18">
    <source>
        <dbReference type="EMBL" id="AQQ09087.1"/>
    </source>
</evidence>
<evidence type="ECO:0000256" key="3">
    <source>
        <dbReference type="ARBA" id="ARBA00022475"/>
    </source>
</evidence>
<dbReference type="Gene3D" id="1.20.120.330">
    <property type="entry name" value="Nucleotidyltransferases domain 2"/>
    <property type="match status" value="1"/>
</dbReference>
<dbReference type="InterPro" id="IPR005864">
    <property type="entry name" value="ATP_synth_F0_bsu_bac"/>
</dbReference>
<dbReference type="CDD" id="cd06503">
    <property type="entry name" value="ATP-synt_Fo_b"/>
    <property type="match status" value="1"/>
</dbReference>
<keyword evidence="5 15" id="KW-0812">Transmembrane</keyword>
<evidence type="ECO:0000256" key="4">
    <source>
        <dbReference type="ARBA" id="ARBA00022547"/>
    </source>
</evidence>
<comment type="similarity">
    <text evidence="1 15 16">Belongs to the ATPase B chain family.</text>
</comment>
<evidence type="ECO:0000256" key="8">
    <source>
        <dbReference type="ARBA" id="ARBA00023065"/>
    </source>
</evidence>
<evidence type="ECO:0000256" key="11">
    <source>
        <dbReference type="ARBA" id="ARBA00025198"/>
    </source>
</evidence>
<dbReference type="GO" id="GO:0045259">
    <property type="term" value="C:proton-transporting ATP synthase complex"/>
    <property type="evidence" value="ECO:0007669"/>
    <property type="project" value="UniProtKB-KW"/>
</dbReference>
<keyword evidence="6 15" id="KW-0375">Hydrogen ion transport</keyword>
<evidence type="ECO:0000256" key="15">
    <source>
        <dbReference type="HAMAP-Rule" id="MF_01398"/>
    </source>
</evidence>
<dbReference type="GO" id="GO:0046933">
    <property type="term" value="F:proton-transporting ATP synthase activity, rotational mechanism"/>
    <property type="evidence" value="ECO:0007669"/>
    <property type="project" value="UniProtKB-UniRule"/>
</dbReference>
<comment type="subcellular location">
    <subcellularLocation>
        <location evidence="15">Cell membrane</location>
        <topology evidence="15">Single-pass membrane protein</topology>
    </subcellularLocation>
    <subcellularLocation>
        <location evidence="14">Endomembrane system</location>
        <topology evidence="14">Single-pass membrane protein</topology>
    </subcellularLocation>
</comment>
<gene>
    <name evidence="15 18" type="primary">atpF</name>
    <name evidence="18" type="ORF">L21SP3_00885</name>
</gene>
<name>A0A1Q2HNR3_9BACT</name>
<keyword evidence="4 15" id="KW-0138">CF(0)</keyword>
<dbReference type="RefSeq" id="WP_077539543.1">
    <property type="nucleotide sequence ID" value="NZ_CP019633.1"/>
</dbReference>
<reference evidence="19" key="1">
    <citation type="submission" date="2017-02" db="EMBL/GenBank/DDBJ databases">
        <title>Comparative genomics and description of representatives of a novel lineage of planctomycetes thriving in anoxic sediments.</title>
        <authorList>
            <person name="Spring S."/>
            <person name="Bunk B."/>
            <person name="Sproer C."/>
            <person name="Klenk H.-P."/>
        </authorList>
    </citation>
    <scope>NUCLEOTIDE SEQUENCE [LARGE SCALE GENOMIC DNA]</scope>
    <source>
        <strain evidence="19">L21-RPul-D3</strain>
    </source>
</reference>
<evidence type="ECO:0000256" key="16">
    <source>
        <dbReference type="RuleBase" id="RU003848"/>
    </source>
</evidence>
<dbReference type="Proteomes" id="UP000188273">
    <property type="component" value="Chromosome"/>
</dbReference>
<keyword evidence="7 15" id="KW-1133">Transmembrane helix</keyword>
<evidence type="ECO:0000313" key="19">
    <source>
        <dbReference type="Proteomes" id="UP000188273"/>
    </source>
</evidence>
<evidence type="ECO:0000256" key="17">
    <source>
        <dbReference type="SAM" id="Coils"/>
    </source>
</evidence>
<evidence type="ECO:0000256" key="10">
    <source>
        <dbReference type="ARBA" id="ARBA00023310"/>
    </source>
</evidence>
<dbReference type="GO" id="GO:0046961">
    <property type="term" value="F:proton-transporting ATPase activity, rotational mechanism"/>
    <property type="evidence" value="ECO:0007669"/>
    <property type="project" value="TreeGrafter"/>
</dbReference>
<dbReference type="InterPro" id="IPR002146">
    <property type="entry name" value="ATP_synth_b/b'su_bac/chlpt"/>
</dbReference>
<evidence type="ECO:0000256" key="2">
    <source>
        <dbReference type="ARBA" id="ARBA00022448"/>
    </source>
</evidence>
<keyword evidence="3 15" id="KW-1003">Cell membrane</keyword>
<evidence type="ECO:0000256" key="7">
    <source>
        <dbReference type="ARBA" id="ARBA00022989"/>
    </source>
</evidence>
<evidence type="ECO:0000256" key="5">
    <source>
        <dbReference type="ARBA" id="ARBA00022692"/>
    </source>
</evidence>
<evidence type="ECO:0000256" key="12">
    <source>
        <dbReference type="ARBA" id="ARBA00025614"/>
    </source>
</evidence>
<comment type="subunit">
    <text evidence="15">F-type ATPases have 2 components, F(1) - the catalytic core - and F(0) - the membrane proton channel. F(1) has five subunits: alpha(3), beta(3), gamma(1), delta(1), epsilon(1). F(0) has three main subunits: a(1), b(2) and c(10-14). The alpha and beta chains form an alternating ring which encloses part of the gamma chain. F(1) is attached to F(0) by a central stalk formed by the gamma and epsilon chains, while a peripheral stalk is formed by the delta and b chains.</text>
</comment>
<dbReference type="InterPro" id="IPR050059">
    <property type="entry name" value="ATP_synthase_B_chain"/>
</dbReference>
<dbReference type="GO" id="GO:0005886">
    <property type="term" value="C:plasma membrane"/>
    <property type="evidence" value="ECO:0007669"/>
    <property type="project" value="UniProtKB-SubCell"/>
</dbReference>